<dbReference type="PROSITE" id="PS50162">
    <property type="entry name" value="RECA_2"/>
    <property type="match status" value="1"/>
</dbReference>
<dbReference type="GO" id="GO:0033063">
    <property type="term" value="C:Rad51B-Rad51C-Rad51D-XRCC2 complex"/>
    <property type="evidence" value="ECO:0007669"/>
    <property type="project" value="TreeGrafter"/>
</dbReference>
<evidence type="ECO:0000256" key="6">
    <source>
        <dbReference type="ARBA" id="ARBA00023242"/>
    </source>
</evidence>
<dbReference type="Gene3D" id="3.40.50.300">
    <property type="entry name" value="P-loop containing nucleotide triphosphate hydrolases"/>
    <property type="match status" value="1"/>
</dbReference>
<feature type="region of interest" description="Disordered" evidence="7">
    <location>
        <begin position="340"/>
        <end position="405"/>
    </location>
</feature>
<dbReference type="GO" id="GO:0000707">
    <property type="term" value="P:meiotic DNA recombinase assembly"/>
    <property type="evidence" value="ECO:0007669"/>
    <property type="project" value="TreeGrafter"/>
</dbReference>
<accession>A0A2T4GEH3</accession>
<dbReference type="GO" id="GO:0005657">
    <property type="term" value="C:replication fork"/>
    <property type="evidence" value="ECO:0007669"/>
    <property type="project" value="TreeGrafter"/>
</dbReference>
<evidence type="ECO:0000256" key="2">
    <source>
        <dbReference type="ARBA" id="ARBA00022741"/>
    </source>
</evidence>
<keyword evidence="4" id="KW-0067">ATP-binding</keyword>
<dbReference type="Pfam" id="PF00154">
    <property type="entry name" value="RecA_N"/>
    <property type="match status" value="1"/>
</dbReference>
<feature type="domain" description="RecA family profile 1" evidence="8">
    <location>
        <begin position="38"/>
        <end position="243"/>
    </location>
</feature>
<sequence length="405" mass="43639">MDYHAIHGYDRASFDTPSTHRLPTVSASQALDDLGCDASTHVSTGLEGLDRSLLGPVTVDSQDGTIKGGVQRGQVTEIWGPPGSGKTALGLQLTANALCDGDAVVWIDCFQALQQDRLRTVTKATQARRDASSSTGIEAATAKEIDATQFYQYSCFTLPHLISLVSRPTTKLIPTNTSLVVISSFSALVNSALPKSNDGNSTSKGSKGLGPLVKRRQALQSIMSSFHKLAATRNCAIVVLSQCATKMHSERGATLTAAINANVWEQGVSTRLVTFRDWVWQESSLTSVFLAGLQKVDGRACQEAVENIVAFKVGLDGATQVPYEVLQSFELARHKRKLGETELEVPDSEDDEDYGWADEDEAAMPAPPPQWQGSEDLILGQDVGHSEEENSEQEEPGTDDESNTK</sequence>
<dbReference type="GO" id="GO:0140664">
    <property type="term" value="F:ATP-dependent DNA damage sensor activity"/>
    <property type="evidence" value="ECO:0007669"/>
    <property type="project" value="InterPro"/>
</dbReference>
<keyword evidence="10" id="KW-1185">Reference proteome</keyword>
<dbReference type="InterPro" id="IPR052093">
    <property type="entry name" value="HR_Repair_Mediator"/>
</dbReference>
<dbReference type="InterPro" id="IPR027417">
    <property type="entry name" value="P-loop_NTPase"/>
</dbReference>
<comment type="caution">
    <text evidence="9">The sequence shown here is derived from an EMBL/GenBank/DDBJ whole genome shotgun (WGS) entry which is preliminary data.</text>
</comment>
<evidence type="ECO:0000256" key="4">
    <source>
        <dbReference type="ARBA" id="ARBA00022840"/>
    </source>
</evidence>
<feature type="compositionally biased region" description="Acidic residues" evidence="7">
    <location>
        <begin position="341"/>
        <end position="362"/>
    </location>
</feature>
<dbReference type="GO" id="GO:0033065">
    <property type="term" value="C:Rad51C-XRCC3 complex"/>
    <property type="evidence" value="ECO:0007669"/>
    <property type="project" value="TreeGrafter"/>
</dbReference>
<dbReference type="GO" id="GO:0000400">
    <property type="term" value="F:four-way junction DNA binding"/>
    <property type="evidence" value="ECO:0007669"/>
    <property type="project" value="TreeGrafter"/>
</dbReference>
<dbReference type="SUPFAM" id="SSF52540">
    <property type="entry name" value="P-loop containing nucleoside triphosphate hydrolases"/>
    <property type="match status" value="1"/>
</dbReference>
<evidence type="ECO:0000256" key="5">
    <source>
        <dbReference type="ARBA" id="ARBA00023204"/>
    </source>
</evidence>
<dbReference type="PANTHER" id="PTHR46239:SF1">
    <property type="entry name" value="DNA REPAIR PROTEIN RAD51 HOMOLOG 3"/>
    <property type="match status" value="1"/>
</dbReference>
<evidence type="ECO:0000259" key="8">
    <source>
        <dbReference type="PROSITE" id="PS50162"/>
    </source>
</evidence>
<keyword evidence="3" id="KW-0227">DNA damage</keyword>
<dbReference type="InterPro" id="IPR020588">
    <property type="entry name" value="RecA_ATP-bd"/>
</dbReference>
<dbReference type="GO" id="GO:0007131">
    <property type="term" value="P:reciprocal meiotic recombination"/>
    <property type="evidence" value="ECO:0007669"/>
    <property type="project" value="TreeGrafter"/>
</dbReference>
<evidence type="ECO:0000256" key="3">
    <source>
        <dbReference type="ARBA" id="ARBA00022763"/>
    </source>
</evidence>
<evidence type="ECO:0000256" key="1">
    <source>
        <dbReference type="ARBA" id="ARBA00004123"/>
    </source>
</evidence>
<name>A0A2T4GEH3_FUSCU</name>
<dbReference type="CDD" id="cd01393">
    <property type="entry name" value="RecA-like"/>
    <property type="match status" value="1"/>
</dbReference>
<dbReference type="Proteomes" id="UP000241587">
    <property type="component" value="Unassembled WGS sequence"/>
</dbReference>
<evidence type="ECO:0000313" key="9">
    <source>
        <dbReference type="EMBL" id="PTD01986.1"/>
    </source>
</evidence>
<comment type="subcellular location">
    <subcellularLocation>
        <location evidence="1">Nucleus</location>
    </subcellularLocation>
</comment>
<evidence type="ECO:0000313" key="10">
    <source>
        <dbReference type="Proteomes" id="UP000241587"/>
    </source>
</evidence>
<dbReference type="InterPro" id="IPR049428">
    <property type="entry name" value="RecA-like_N"/>
</dbReference>
<keyword evidence="6" id="KW-0539">Nucleus</keyword>
<proteinExistence type="predicted"/>
<keyword evidence="5" id="KW-0234">DNA repair</keyword>
<dbReference type="EMBL" id="PVEM01000028">
    <property type="protein sequence ID" value="PTD01986.1"/>
    <property type="molecule type" value="Genomic_DNA"/>
</dbReference>
<dbReference type="AlphaFoldDB" id="A0A2T4GEH3"/>
<organism evidence="9 10">
    <name type="scientific">Fusarium culmorum</name>
    <dbReference type="NCBI Taxonomy" id="5516"/>
    <lineage>
        <taxon>Eukaryota</taxon>
        <taxon>Fungi</taxon>
        <taxon>Dikarya</taxon>
        <taxon>Ascomycota</taxon>
        <taxon>Pezizomycotina</taxon>
        <taxon>Sordariomycetes</taxon>
        <taxon>Hypocreomycetidae</taxon>
        <taxon>Hypocreales</taxon>
        <taxon>Nectriaceae</taxon>
        <taxon>Fusarium</taxon>
    </lineage>
</organism>
<gene>
    <name evidence="9" type="ORF">FCULG_00010022</name>
</gene>
<reference evidence="9 10" key="1">
    <citation type="submission" date="2018-02" db="EMBL/GenBank/DDBJ databases">
        <title>Fusarium culmorum secondary metabolites in fungal-bacterial-plant interactions.</title>
        <authorList>
            <person name="Schmidt R."/>
        </authorList>
    </citation>
    <scope>NUCLEOTIDE SEQUENCE [LARGE SCALE GENOMIC DNA]</scope>
    <source>
        <strain evidence="9 10">PV</strain>
    </source>
</reference>
<dbReference type="OrthoDB" id="5957327at2759"/>
<dbReference type="GO" id="GO:0008821">
    <property type="term" value="F:crossover junction DNA endonuclease activity"/>
    <property type="evidence" value="ECO:0007669"/>
    <property type="project" value="TreeGrafter"/>
</dbReference>
<dbReference type="OMA" id="IACNALR"/>
<dbReference type="GO" id="GO:0005524">
    <property type="term" value="F:ATP binding"/>
    <property type="evidence" value="ECO:0007669"/>
    <property type="project" value="UniProtKB-KW"/>
</dbReference>
<dbReference type="PANTHER" id="PTHR46239">
    <property type="entry name" value="DNA REPAIR PROTEIN RAD51 HOMOLOG 3 RAD51C"/>
    <property type="match status" value="1"/>
</dbReference>
<evidence type="ECO:0000256" key="7">
    <source>
        <dbReference type="SAM" id="MobiDB-lite"/>
    </source>
</evidence>
<keyword evidence="2" id="KW-0547">Nucleotide-binding</keyword>
<protein>
    <recommendedName>
        <fullName evidence="8">RecA family profile 1 domain-containing protein</fullName>
    </recommendedName>
</protein>
<feature type="compositionally biased region" description="Acidic residues" evidence="7">
    <location>
        <begin position="389"/>
        <end position="405"/>
    </location>
</feature>